<feature type="domain" description="LpxI C-terminal" evidence="1">
    <location>
        <begin position="156"/>
        <end position="284"/>
    </location>
</feature>
<proteinExistence type="predicted"/>
<dbReference type="Proteomes" id="UP000317093">
    <property type="component" value="Chromosome"/>
</dbReference>
<protein>
    <recommendedName>
        <fullName evidence="5">UDP-2,3-diacylglucosamine pyrophosphatase LpxI</fullName>
    </recommendedName>
</protein>
<evidence type="ECO:0000313" key="3">
    <source>
        <dbReference type="EMBL" id="QDU61096.1"/>
    </source>
</evidence>
<feature type="domain" description="LpxI N-terminal" evidence="2">
    <location>
        <begin position="15"/>
        <end position="151"/>
    </location>
</feature>
<dbReference type="PANTHER" id="PTHR39962:SF1">
    <property type="entry name" value="LPXI FAMILY PROTEIN"/>
    <property type="match status" value="1"/>
</dbReference>
<dbReference type="RefSeq" id="WP_145257734.1">
    <property type="nucleotide sequence ID" value="NZ_CP036279.1"/>
</dbReference>
<dbReference type="InterPro" id="IPR010415">
    <property type="entry name" value="LpxI_C"/>
</dbReference>
<dbReference type="InterPro" id="IPR041255">
    <property type="entry name" value="LpxI_N"/>
</dbReference>
<dbReference type="InterPro" id="IPR043167">
    <property type="entry name" value="LpxI_C_sf"/>
</dbReference>
<keyword evidence="4" id="KW-1185">Reference proteome</keyword>
<dbReference type="InterPro" id="IPR053174">
    <property type="entry name" value="LpxI"/>
</dbReference>
<organism evidence="3 4">
    <name type="scientific">Kolteria novifilia</name>
    <dbReference type="NCBI Taxonomy" id="2527975"/>
    <lineage>
        <taxon>Bacteria</taxon>
        <taxon>Pseudomonadati</taxon>
        <taxon>Planctomycetota</taxon>
        <taxon>Planctomycetia</taxon>
        <taxon>Kolteriales</taxon>
        <taxon>Kolteriaceae</taxon>
        <taxon>Kolteria</taxon>
    </lineage>
</organism>
<evidence type="ECO:0000259" key="1">
    <source>
        <dbReference type="Pfam" id="PF06230"/>
    </source>
</evidence>
<accession>A0A518B2E1</accession>
<dbReference type="EMBL" id="CP036279">
    <property type="protein sequence ID" value="QDU61096.1"/>
    <property type="molecule type" value="Genomic_DNA"/>
</dbReference>
<dbReference type="Gene3D" id="3.40.140.80">
    <property type="match status" value="1"/>
</dbReference>
<evidence type="ECO:0000259" key="2">
    <source>
        <dbReference type="Pfam" id="PF17930"/>
    </source>
</evidence>
<evidence type="ECO:0000313" key="4">
    <source>
        <dbReference type="Proteomes" id="UP000317093"/>
    </source>
</evidence>
<name>A0A518B2E1_9BACT</name>
<sequence>MLETKLADKPRFSDRVGLLAGAGRFPFHFADAAREQGIEVVCVGVRDHVDPALRDHVDRYYEVGLGKLGGAIRCFKGEAITWAVMAGKIHKVMMFSPMPLLRMLPDWRTIRWWLARKGSDNKDDTLLLSIIREFQKDGIEFASALEVCPELLADVGTFTRRQPTESQARDIAFGWTLAREMGRLDVGQSVVVKNAAAIAIEAIEGTDRAIARAGQLCRAGGFTVVKVAKPLQDMRFDVPTVGVQTIVGMAKAGGSVLAIEAHRTILIDREETIQLANRHGIAIVSLTGEEAAKTDPMVA</sequence>
<evidence type="ECO:0008006" key="5">
    <source>
        <dbReference type="Google" id="ProtNLM"/>
    </source>
</evidence>
<reference evidence="3 4" key="1">
    <citation type="submission" date="2019-02" db="EMBL/GenBank/DDBJ databases">
        <title>Deep-cultivation of Planctomycetes and their phenomic and genomic characterization uncovers novel biology.</title>
        <authorList>
            <person name="Wiegand S."/>
            <person name="Jogler M."/>
            <person name="Boedeker C."/>
            <person name="Pinto D."/>
            <person name="Vollmers J."/>
            <person name="Rivas-Marin E."/>
            <person name="Kohn T."/>
            <person name="Peeters S.H."/>
            <person name="Heuer A."/>
            <person name="Rast P."/>
            <person name="Oberbeckmann S."/>
            <person name="Bunk B."/>
            <person name="Jeske O."/>
            <person name="Meyerdierks A."/>
            <person name="Storesund J.E."/>
            <person name="Kallscheuer N."/>
            <person name="Luecker S."/>
            <person name="Lage O.M."/>
            <person name="Pohl T."/>
            <person name="Merkel B.J."/>
            <person name="Hornburger P."/>
            <person name="Mueller R.-W."/>
            <person name="Bruemmer F."/>
            <person name="Labrenz M."/>
            <person name="Spormann A.M."/>
            <person name="Op den Camp H."/>
            <person name="Overmann J."/>
            <person name="Amann R."/>
            <person name="Jetten M.S.M."/>
            <person name="Mascher T."/>
            <person name="Medema M.H."/>
            <person name="Devos D.P."/>
            <person name="Kaster A.-K."/>
            <person name="Ovreas L."/>
            <person name="Rohde M."/>
            <person name="Galperin M.Y."/>
            <person name="Jogler C."/>
        </authorList>
    </citation>
    <scope>NUCLEOTIDE SEQUENCE [LARGE SCALE GENOMIC DNA]</scope>
    <source>
        <strain evidence="3 4">Pan216</strain>
    </source>
</reference>
<dbReference type="Pfam" id="PF17930">
    <property type="entry name" value="LpxI_N"/>
    <property type="match status" value="1"/>
</dbReference>
<dbReference type="Gene3D" id="3.40.50.20">
    <property type="match status" value="1"/>
</dbReference>
<gene>
    <name evidence="3" type="ORF">Pan216_19500</name>
</gene>
<dbReference type="OrthoDB" id="9789836at2"/>
<dbReference type="PANTHER" id="PTHR39962">
    <property type="entry name" value="BLL4848 PROTEIN"/>
    <property type="match status" value="1"/>
</dbReference>
<dbReference type="KEGG" id="knv:Pan216_19500"/>
<dbReference type="Pfam" id="PF06230">
    <property type="entry name" value="LpxI_C"/>
    <property type="match status" value="1"/>
</dbReference>
<dbReference type="AlphaFoldDB" id="A0A518B2E1"/>